<evidence type="ECO:0000313" key="4">
    <source>
        <dbReference type="EMBL" id="QNO52281.1"/>
    </source>
</evidence>
<feature type="transmembrane region" description="Helical" evidence="2">
    <location>
        <begin position="538"/>
        <end position="561"/>
    </location>
</feature>
<accession>A0A7G9YW97</accession>
<keyword evidence="2" id="KW-0812">Transmembrane</keyword>
<keyword evidence="2" id="KW-0472">Membrane</keyword>
<organism evidence="4">
    <name type="scientific">Candidatus Methanophagaceae archaeon ANME-1 ERB6</name>
    <dbReference type="NCBI Taxonomy" id="2759912"/>
    <lineage>
        <taxon>Archaea</taxon>
        <taxon>Methanobacteriati</taxon>
        <taxon>Methanobacteriota</taxon>
        <taxon>Stenosarchaea group</taxon>
        <taxon>Methanomicrobia</taxon>
        <taxon>Candidatus Methanophagales</taxon>
        <taxon>Candidatus Methanophagaceae</taxon>
    </lineage>
</organism>
<dbReference type="InterPro" id="IPR050154">
    <property type="entry name" value="UbiB_kinase"/>
</dbReference>
<dbReference type="SUPFAM" id="SSF56112">
    <property type="entry name" value="Protein kinase-like (PK-like)"/>
    <property type="match status" value="1"/>
</dbReference>
<dbReference type="EMBL" id="MT631506">
    <property type="protein sequence ID" value="QNO52281.1"/>
    <property type="molecule type" value="Genomic_DNA"/>
</dbReference>
<name>A0A7G9YW97_9EURY</name>
<evidence type="ECO:0000259" key="3">
    <source>
        <dbReference type="Pfam" id="PF03109"/>
    </source>
</evidence>
<gene>
    <name evidence="4" type="primary">ubiB</name>
    <name evidence="4" type="ORF">FGFEBGFE_00002</name>
</gene>
<comment type="similarity">
    <text evidence="1">Belongs to the protein kinase superfamily. ADCK protein kinase family.</text>
</comment>
<protein>
    <submittedName>
        <fullName evidence="4">Protein kinase UbiB</fullName>
        <ecNumber evidence="4">2.7.-.-</ecNumber>
    </submittedName>
</protein>
<feature type="domain" description="ABC1 atypical kinase-like" evidence="3">
    <location>
        <begin position="103"/>
        <end position="349"/>
    </location>
</feature>
<keyword evidence="4" id="KW-0418">Kinase</keyword>
<dbReference type="EC" id="2.7.-.-" evidence="4"/>
<dbReference type="InterPro" id="IPR011009">
    <property type="entry name" value="Kinase-like_dom_sf"/>
</dbReference>
<sequence>MPIRKIGVISRTYRHINRYREVIAILVKYGFGEVLAKLGLQKHLDFGKGFILGKHAAEIADVSHWARVRMALEELGPTFVKFGQMMSTRPDMIPHELITELEKLQEEVPPFSTEDAKRIIAEELNSSVDRIFMDFSGSSIAAASIAQVHKAVLPGGEEVAVKIQRPDIDKIIEVDLEIMLHLATLAEEYLNEAEAMGIVKLVEEFARVIRKELNFRIEAAYIERFANNFQDDTTIHVPKVYKGFSSGKVLTMEFIGGYKVTDITKTEVREHGIDPKVVASRGLDLILKQIFEHGFFHADPHPGNIRVLDGNVICFLDYGMMGKLSARHREDLADIFIGIISRDEHKITKTILKLTGRSHVRDVEELESDIAELIEVYAYGSLKELEIGGVITHMGDVIIEHHLEGPRDFYLLAKALVTIEGVGRELDPEFNAAKHAEPFAEKLILSRMSPRKLIEDFYLAALETRLLLRDLPSEARDILARVRQGEIKIKFEHKGLEPMLKTLDQITNRTVFAIVLASLVIGSALMVLSGVPPKWHEIPIIGIIGFLGAGVMAFWLLFSILRHGKM</sequence>
<dbReference type="AlphaFoldDB" id="A0A7G9YW97"/>
<dbReference type="PANTHER" id="PTHR10566:SF113">
    <property type="entry name" value="PROTEIN ACTIVITY OF BC1 COMPLEX KINASE 7, CHLOROPLASTIC"/>
    <property type="match status" value="1"/>
</dbReference>
<keyword evidence="2" id="KW-1133">Transmembrane helix</keyword>
<dbReference type="GO" id="GO:0016301">
    <property type="term" value="F:kinase activity"/>
    <property type="evidence" value="ECO:0007669"/>
    <property type="project" value="UniProtKB-KW"/>
</dbReference>
<dbReference type="CDD" id="cd05121">
    <property type="entry name" value="ABC1_ADCK3-like"/>
    <property type="match status" value="1"/>
</dbReference>
<evidence type="ECO:0000256" key="2">
    <source>
        <dbReference type="SAM" id="Phobius"/>
    </source>
</evidence>
<reference evidence="4" key="1">
    <citation type="submission" date="2020-06" db="EMBL/GenBank/DDBJ databases">
        <title>Unique genomic features of the anaerobic methanotrophic archaea.</title>
        <authorList>
            <person name="Chadwick G.L."/>
            <person name="Skennerton C.T."/>
            <person name="Laso-Perez R."/>
            <person name="Leu A.O."/>
            <person name="Speth D.R."/>
            <person name="Yu H."/>
            <person name="Morgan-Lang C."/>
            <person name="Hatzenpichler R."/>
            <person name="Goudeau D."/>
            <person name="Malmstrom R."/>
            <person name="Brazelton W.J."/>
            <person name="Woyke T."/>
            <person name="Hallam S.J."/>
            <person name="Tyson G.W."/>
            <person name="Wegener G."/>
            <person name="Boetius A."/>
            <person name="Orphan V."/>
        </authorList>
    </citation>
    <scope>NUCLEOTIDE SEQUENCE</scope>
</reference>
<dbReference type="PANTHER" id="PTHR10566">
    <property type="entry name" value="CHAPERONE-ACTIVITY OF BC1 COMPLEX CABC1 -RELATED"/>
    <property type="match status" value="1"/>
</dbReference>
<dbReference type="InterPro" id="IPR004147">
    <property type="entry name" value="ABC1_dom"/>
</dbReference>
<feature type="transmembrane region" description="Helical" evidence="2">
    <location>
        <begin position="511"/>
        <end position="532"/>
    </location>
</feature>
<dbReference type="Pfam" id="PF03109">
    <property type="entry name" value="ABC1"/>
    <property type="match status" value="1"/>
</dbReference>
<proteinExistence type="inferred from homology"/>
<keyword evidence="4" id="KW-0808">Transferase</keyword>
<evidence type="ECO:0000256" key="1">
    <source>
        <dbReference type="ARBA" id="ARBA00009670"/>
    </source>
</evidence>